<protein>
    <submittedName>
        <fullName evidence="2">Uncharacterized protein</fullName>
    </submittedName>
</protein>
<dbReference type="KEGG" id="prel:PRELSG_1127800"/>
<keyword evidence="3" id="KW-1185">Reference proteome</keyword>
<evidence type="ECO:0000313" key="2">
    <source>
        <dbReference type="EMBL" id="CRH00930.1"/>
    </source>
</evidence>
<dbReference type="GeneID" id="39737057"/>
<dbReference type="EMBL" id="LN835306">
    <property type="protein sequence ID" value="CRH00930.1"/>
    <property type="molecule type" value="Genomic_DNA"/>
</dbReference>
<evidence type="ECO:0000313" key="3">
    <source>
        <dbReference type="Proteomes" id="UP000220158"/>
    </source>
</evidence>
<dbReference type="OrthoDB" id="376917at2759"/>
<name>A0A1J1H7P7_PLARL</name>
<proteinExistence type="predicted"/>
<sequence>MNSKAYDDLFANFLNISSNGSGSIDSSSEECFSEISVSNVAAEYLFDNENMESGKRGDKRQYIREYDKEKEKYISNSDVEYKITSKYVKSILKNKEKQKFYDFRKYLSDTDVFFTFVQIFLHLIKNKEKIENPYDYIINYFELKKEDYDNEKKVLIKENKFYKKENEELNNKINLLEVEINDIRKKNCCSIITKFFFKDDDEQFNAFDIFNKIIKNNKKSKIETSFIFTKDIFFLFLNFLNDPTRTMLYDILMKKTSEENYSFFCDKLLKKLTKFINYYLSFDKFAMNEHLEP</sequence>
<dbReference type="Proteomes" id="UP000220158">
    <property type="component" value="Chromosome 11"/>
</dbReference>
<dbReference type="AlphaFoldDB" id="A0A1J1H7P7"/>
<dbReference type="RefSeq" id="XP_028533931.1">
    <property type="nucleotide sequence ID" value="XM_028677553.1"/>
</dbReference>
<organism evidence="2 3">
    <name type="scientific">Plasmodium relictum</name>
    <dbReference type="NCBI Taxonomy" id="85471"/>
    <lineage>
        <taxon>Eukaryota</taxon>
        <taxon>Sar</taxon>
        <taxon>Alveolata</taxon>
        <taxon>Apicomplexa</taxon>
        <taxon>Aconoidasida</taxon>
        <taxon>Haemosporida</taxon>
        <taxon>Plasmodiidae</taxon>
        <taxon>Plasmodium</taxon>
        <taxon>Plasmodium (Haemamoeba)</taxon>
    </lineage>
</organism>
<reference evidence="2 3" key="1">
    <citation type="submission" date="2015-04" db="EMBL/GenBank/DDBJ databases">
        <authorList>
            <consortium name="Pathogen Informatics"/>
        </authorList>
    </citation>
    <scope>NUCLEOTIDE SEQUENCE [LARGE SCALE GENOMIC DNA]</scope>
    <source>
        <strain evidence="2 3">SGS1</strain>
    </source>
</reference>
<feature type="coiled-coil region" evidence="1">
    <location>
        <begin position="145"/>
        <end position="186"/>
    </location>
</feature>
<dbReference type="VEuPathDB" id="PlasmoDB:PRELSG_1127800"/>
<keyword evidence="1" id="KW-0175">Coiled coil</keyword>
<dbReference type="OMA" id="FIANWFF"/>
<accession>A0A1J1H7P7</accession>
<gene>
    <name evidence="2" type="ORF">PRELSG_1127800</name>
</gene>
<evidence type="ECO:0000256" key="1">
    <source>
        <dbReference type="SAM" id="Coils"/>
    </source>
</evidence>